<dbReference type="InterPro" id="IPR010201">
    <property type="entry name" value="HflK"/>
</dbReference>
<feature type="domain" description="Band 7" evidence="8">
    <location>
        <begin position="80"/>
        <end position="240"/>
    </location>
</feature>
<feature type="region of interest" description="Disordered" evidence="7">
    <location>
        <begin position="1"/>
        <end position="32"/>
    </location>
</feature>
<dbReference type="PRINTS" id="PR00721">
    <property type="entry name" value="STOMATIN"/>
</dbReference>
<evidence type="ECO:0000256" key="7">
    <source>
        <dbReference type="SAM" id="MobiDB-lite"/>
    </source>
</evidence>
<evidence type="ECO:0000256" key="3">
    <source>
        <dbReference type="ARBA" id="ARBA00022692"/>
    </source>
</evidence>
<dbReference type="OrthoDB" id="9779595at2"/>
<accession>Q1N275</accession>
<dbReference type="STRING" id="207949.RED65_15658"/>
<comment type="similarity">
    <text evidence="2 6">Belongs to the band 7/mec-2 family. HflK subfamily.</text>
</comment>
<dbReference type="InterPro" id="IPR036013">
    <property type="entry name" value="Band_7/SPFH_dom_sf"/>
</dbReference>
<proteinExistence type="inferred from homology"/>
<sequence>MAWNEPGGGNNGKDPWGNNNRGGGNQPPDLDEALKQLMDKLNGMFGGGKKPDGGSGKSGSGNGGIFGLIILVLVGVLIYNSVYTIDEQQRGVVLTLGKYDRTLEPGLQFVIPFVESVQQVNVTSVRNSESKELMLTQDENVVEVAMNVQYRVADPVAFSLRIEDPVRTLEHAAESALRHEVGSTNMDPILTSGRAFLADSVLTRLQNYLENYSTGIYVDRVNIKEASAPSQLQAAFDDVINAKQDKERFTSEAEAYANTVIPEARGKAQRMLEEASAYRSRVVSRAEGEADRFVKLYNEYRKAPQVTRERLYLDAIGNVYKNASKVLVDVEGGNNMMYLPLDKIMERSRQSASEVESGSMNINDLTNRVVEELRARQNNSSRGGR</sequence>
<keyword evidence="10" id="KW-1185">Reference proteome</keyword>
<dbReference type="InterPro" id="IPR020980">
    <property type="entry name" value="Membrane_HflK_N"/>
</dbReference>
<dbReference type="InterPro" id="IPR001972">
    <property type="entry name" value="Stomatin_HflK_fam"/>
</dbReference>
<keyword evidence="3 6" id="KW-0812">Transmembrane</keyword>
<feature type="compositionally biased region" description="Gly residues" evidence="7">
    <location>
        <begin position="1"/>
        <end position="11"/>
    </location>
</feature>
<keyword evidence="5 6" id="KW-0472">Membrane</keyword>
<dbReference type="Pfam" id="PF01145">
    <property type="entry name" value="Band_7"/>
    <property type="match status" value="1"/>
</dbReference>
<dbReference type="AlphaFoldDB" id="Q1N275"/>
<comment type="subcellular location">
    <subcellularLocation>
        <location evidence="1">Membrane</location>
        <topology evidence="1">Single-pass membrane protein</topology>
    </subcellularLocation>
</comment>
<dbReference type="EMBL" id="AAQH01000008">
    <property type="protein sequence ID" value="EAT12289.1"/>
    <property type="molecule type" value="Genomic_DNA"/>
</dbReference>
<protein>
    <recommendedName>
        <fullName evidence="6">Protein HflK</fullName>
    </recommendedName>
</protein>
<dbReference type="Pfam" id="PF12221">
    <property type="entry name" value="HflK_N"/>
    <property type="match status" value="1"/>
</dbReference>
<dbReference type="PANTHER" id="PTHR43327:SF2">
    <property type="entry name" value="MODULATOR OF FTSH PROTEASE HFLK"/>
    <property type="match status" value="1"/>
</dbReference>
<dbReference type="RefSeq" id="WP_007018340.1">
    <property type="nucleotide sequence ID" value="NZ_CH724116.1"/>
</dbReference>
<evidence type="ECO:0000256" key="6">
    <source>
        <dbReference type="RuleBase" id="RU364113"/>
    </source>
</evidence>
<dbReference type="Gene3D" id="3.30.479.30">
    <property type="entry name" value="Band 7 domain"/>
    <property type="match status" value="1"/>
</dbReference>
<evidence type="ECO:0000256" key="1">
    <source>
        <dbReference type="ARBA" id="ARBA00004167"/>
    </source>
</evidence>
<name>Q1N275_9GAMM</name>
<dbReference type="Proteomes" id="UP000004263">
    <property type="component" value="Unassembled WGS sequence"/>
</dbReference>
<comment type="subunit">
    <text evidence="6">HflC and HflK may interact to form a multimeric complex.</text>
</comment>
<dbReference type="SUPFAM" id="SSF117892">
    <property type="entry name" value="Band 7/SPFH domain"/>
    <property type="match status" value="1"/>
</dbReference>
<evidence type="ECO:0000259" key="8">
    <source>
        <dbReference type="SMART" id="SM00244"/>
    </source>
</evidence>
<evidence type="ECO:0000256" key="2">
    <source>
        <dbReference type="ARBA" id="ARBA00006971"/>
    </source>
</evidence>
<gene>
    <name evidence="9" type="ORF">RED65_15658</name>
</gene>
<dbReference type="GO" id="GO:0016020">
    <property type="term" value="C:membrane"/>
    <property type="evidence" value="ECO:0007669"/>
    <property type="project" value="UniProtKB-SubCell"/>
</dbReference>
<dbReference type="NCBIfam" id="TIGR01933">
    <property type="entry name" value="hflK"/>
    <property type="match status" value="1"/>
</dbReference>
<dbReference type="SMART" id="SM00244">
    <property type="entry name" value="PHB"/>
    <property type="match status" value="1"/>
</dbReference>
<reference evidence="9 10" key="1">
    <citation type="submission" date="2006-03" db="EMBL/GenBank/DDBJ databases">
        <authorList>
            <person name="Pinhassi J."/>
            <person name="Pedros-Alio C."/>
            <person name="Ferriera S."/>
            <person name="Johnson J."/>
            <person name="Kravitz S."/>
            <person name="Halpern A."/>
            <person name="Remington K."/>
            <person name="Beeson K."/>
            <person name="Tran B."/>
            <person name="Rogers Y.-H."/>
            <person name="Friedman R."/>
            <person name="Venter J.C."/>
        </authorList>
    </citation>
    <scope>NUCLEOTIDE SEQUENCE [LARGE SCALE GENOMIC DNA]</scope>
    <source>
        <strain evidence="9 10">RED65</strain>
    </source>
</reference>
<organism evidence="9 10">
    <name type="scientific">Bermanella marisrubri</name>
    <dbReference type="NCBI Taxonomy" id="207949"/>
    <lineage>
        <taxon>Bacteria</taxon>
        <taxon>Pseudomonadati</taxon>
        <taxon>Pseudomonadota</taxon>
        <taxon>Gammaproteobacteria</taxon>
        <taxon>Oceanospirillales</taxon>
        <taxon>Oceanospirillaceae</taxon>
        <taxon>Bermanella</taxon>
    </lineage>
</organism>
<evidence type="ECO:0000256" key="4">
    <source>
        <dbReference type="ARBA" id="ARBA00022989"/>
    </source>
</evidence>
<evidence type="ECO:0000313" key="9">
    <source>
        <dbReference type="EMBL" id="EAT12289.1"/>
    </source>
</evidence>
<dbReference type="InterPro" id="IPR050710">
    <property type="entry name" value="Band7/mec-2_domain"/>
</dbReference>
<dbReference type="HOGENOM" id="CLU_039173_1_0_6"/>
<dbReference type="InterPro" id="IPR001107">
    <property type="entry name" value="Band_7"/>
</dbReference>
<feature type="transmembrane region" description="Helical" evidence="6">
    <location>
        <begin position="64"/>
        <end position="82"/>
    </location>
</feature>
<keyword evidence="4 6" id="KW-1133">Transmembrane helix</keyword>
<comment type="caution">
    <text evidence="9">The sequence shown here is derived from an EMBL/GenBank/DDBJ whole genome shotgun (WGS) entry which is preliminary data.</text>
</comment>
<dbReference type="CDD" id="cd03404">
    <property type="entry name" value="SPFH_HflK"/>
    <property type="match status" value="1"/>
</dbReference>
<evidence type="ECO:0000313" key="10">
    <source>
        <dbReference type="Proteomes" id="UP000004263"/>
    </source>
</evidence>
<comment type="function">
    <text evidence="6">HflC and HflK could encode or regulate a protease.</text>
</comment>
<evidence type="ECO:0000256" key="5">
    <source>
        <dbReference type="ARBA" id="ARBA00023136"/>
    </source>
</evidence>
<dbReference type="PANTHER" id="PTHR43327">
    <property type="entry name" value="STOMATIN-LIKE PROTEIN 2, MITOCHONDRIAL"/>
    <property type="match status" value="1"/>
</dbReference>